<dbReference type="OrthoDB" id="946849at2"/>
<keyword evidence="1" id="KW-1133">Transmembrane helix</keyword>
<dbReference type="AlphaFoldDB" id="A0A5R9KRU8"/>
<evidence type="ECO:0000313" key="3">
    <source>
        <dbReference type="Proteomes" id="UP000306402"/>
    </source>
</evidence>
<gene>
    <name evidence="2" type="ORF">FEN17_20700</name>
</gene>
<comment type="caution">
    <text evidence="2">The sequence shown here is derived from an EMBL/GenBank/DDBJ whole genome shotgun (WGS) entry which is preliminary data.</text>
</comment>
<feature type="transmembrane region" description="Helical" evidence="1">
    <location>
        <begin position="162"/>
        <end position="184"/>
    </location>
</feature>
<protein>
    <submittedName>
        <fullName evidence="2">Uncharacterized protein</fullName>
    </submittedName>
</protein>
<feature type="transmembrane region" description="Helical" evidence="1">
    <location>
        <begin position="129"/>
        <end position="150"/>
    </location>
</feature>
<keyword evidence="1" id="KW-0472">Membrane</keyword>
<feature type="transmembrane region" description="Helical" evidence="1">
    <location>
        <begin position="204"/>
        <end position="224"/>
    </location>
</feature>
<keyword evidence="1" id="KW-0812">Transmembrane</keyword>
<evidence type="ECO:0000313" key="2">
    <source>
        <dbReference type="EMBL" id="TLU99005.1"/>
    </source>
</evidence>
<feature type="transmembrane region" description="Helical" evidence="1">
    <location>
        <begin position="43"/>
        <end position="62"/>
    </location>
</feature>
<proteinExistence type="predicted"/>
<name>A0A5R9KRU8_9BACT</name>
<feature type="transmembrane region" description="Helical" evidence="1">
    <location>
        <begin position="68"/>
        <end position="86"/>
    </location>
</feature>
<reference evidence="2 3" key="1">
    <citation type="submission" date="2019-05" db="EMBL/GenBank/DDBJ databases">
        <authorList>
            <person name="Qu J.-H."/>
        </authorList>
    </citation>
    <scope>NUCLEOTIDE SEQUENCE [LARGE SCALE GENOMIC DNA]</scope>
    <source>
        <strain evidence="2 3">T17</strain>
    </source>
</reference>
<accession>A0A5R9KRU8</accession>
<dbReference type="Proteomes" id="UP000306402">
    <property type="component" value="Unassembled WGS sequence"/>
</dbReference>
<keyword evidence="3" id="KW-1185">Reference proteome</keyword>
<organism evidence="2 3">
    <name type="scientific">Dyadobacter luticola</name>
    <dbReference type="NCBI Taxonomy" id="1979387"/>
    <lineage>
        <taxon>Bacteria</taxon>
        <taxon>Pseudomonadati</taxon>
        <taxon>Bacteroidota</taxon>
        <taxon>Cytophagia</taxon>
        <taxon>Cytophagales</taxon>
        <taxon>Spirosomataceae</taxon>
        <taxon>Dyadobacter</taxon>
    </lineage>
</organism>
<sequence>MSEIYIAFIVRKPIPSIAVFITLLPLILLVVRKAYLDPSFKLLLFYLFAKLVIDLIMLHSASLHRNNLIFYNLSIPLFYALLSGMFYYKINSQSYKRLLTFTMVGFAAFTIWDIFHSNSELNDMHNHRAVLYSMTVQGVLIIAIILLYFYEIIKSLQIPNLLTFPFFWVCSGLLLYFSSLIFIAPVLHYTATWNNSIDLGIIRTIPFIFEILCAVLFSVGIYYFPLKDYAKQ</sequence>
<evidence type="ECO:0000256" key="1">
    <source>
        <dbReference type="SAM" id="Phobius"/>
    </source>
</evidence>
<feature type="transmembrane region" description="Helical" evidence="1">
    <location>
        <begin position="14"/>
        <end position="31"/>
    </location>
</feature>
<feature type="transmembrane region" description="Helical" evidence="1">
    <location>
        <begin position="98"/>
        <end position="117"/>
    </location>
</feature>
<dbReference type="EMBL" id="VCEJ01000005">
    <property type="protein sequence ID" value="TLU99005.1"/>
    <property type="molecule type" value="Genomic_DNA"/>
</dbReference>